<dbReference type="Proteomes" id="UP001457282">
    <property type="component" value="Unassembled WGS sequence"/>
</dbReference>
<sequence>MEIETSRLEIELLASKLRDYEPGNDSTLAQVLWCEKNLKDSLQRITDWKIMMLANNLSSSNGQVKFQPFQNDEQMNQQIEKIYHQNQMNMQACAPSLYGFGGNGLSRFWSYVRRVGTKGLSSSNGVLGGVTGLLAGSSNNYRSNFILAPSSSQSIYQSAGALSFPTPKAQISPANYNTYAPIQHGQIGSVPPISTHFNKIDPKEVKMFTRGNNIITHNLKQNGEPSTQKSQQVEKEREKRKIDEDQEGSNVSWLDGFALAKTLSSEDRDSFSFLHQTLN</sequence>
<organism evidence="2 3">
    <name type="scientific">Rubus argutus</name>
    <name type="common">Southern blackberry</name>
    <dbReference type="NCBI Taxonomy" id="59490"/>
    <lineage>
        <taxon>Eukaryota</taxon>
        <taxon>Viridiplantae</taxon>
        <taxon>Streptophyta</taxon>
        <taxon>Embryophyta</taxon>
        <taxon>Tracheophyta</taxon>
        <taxon>Spermatophyta</taxon>
        <taxon>Magnoliopsida</taxon>
        <taxon>eudicotyledons</taxon>
        <taxon>Gunneridae</taxon>
        <taxon>Pentapetalae</taxon>
        <taxon>rosids</taxon>
        <taxon>fabids</taxon>
        <taxon>Rosales</taxon>
        <taxon>Rosaceae</taxon>
        <taxon>Rosoideae</taxon>
        <taxon>Rosoideae incertae sedis</taxon>
        <taxon>Rubus</taxon>
    </lineage>
</organism>
<evidence type="ECO:0000256" key="1">
    <source>
        <dbReference type="SAM" id="MobiDB-lite"/>
    </source>
</evidence>
<dbReference type="AlphaFoldDB" id="A0AAW1YM26"/>
<evidence type="ECO:0000313" key="3">
    <source>
        <dbReference type="Proteomes" id="UP001457282"/>
    </source>
</evidence>
<accession>A0AAW1YM26</accession>
<feature type="compositionally biased region" description="Polar residues" evidence="1">
    <location>
        <begin position="217"/>
        <end position="231"/>
    </location>
</feature>
<feature type="region of interest" description="Disordered" evidence="1">
    <location>
        <begin position="217"/>
        <end position="247"/>
    </location>
</feature>
<evidence type="ECO:0000313" key="2">
    <source>
        <dbReference type="EMBL" id="KAK9949673.1"/>
    </source>
</evidence>
<name>A0AAW1YM26_RUBAR</name>
<keyword evidence="3" id="KW-1185">Reference proteome</keyword>
<gene>
    <name evidence="2" type="ORF">M0R45_005190</name>
</gene>
<feature type="compositionally biased region" description="Basic and acidic residues" evidence="1">
    <location>
        <begin position="232"/>
        <end position="243"/>
    </location>
</feature>
<proteinExistence type="predicted"/>
<protein>
    <submittedName>
        <fullName evidence="2">Uncharacterized protein</fullName>
    </submittedName>
</protein>
<dbReference type="EMBL" id="JBEDUW010000001">
    <property type="protein sequence ID" value="KAK9949673.1"/>
    <property type="molecule type" value="Genomic_DNA"/>
</dbReference>
<comment type="caution">
    <text evidence="2">The sequence shown here is derived from an EMBL/GenBank/DDBJ whole genome shotgun (WGS) entry which is preliminary data.</text>
</comment>
<reference evidence="2 3" key="1">
    <citation type="journal article" date="2023" name="G3 (Bethesda)">
        <title>A chromosome-length genome assembly and annotation of blackberry (Rubus argutus, cv. 'Hillquist').</title>
        <authorList>
            <person name="Bruna T."/>
            <person name="Aryal R."/>
            <person name="Dudchenko O."/>
            <person name="Sargent D.J."/>
            <person name="Mead D."/>
            <person name="Buti M."/>
            <person name="Cavallini A."/>
            <person name="Hytonen T."/>
            <person name="Andres J."/>
            <person name="Pham M."/>
            <person name="Weisz D."/>
            <person name="Mascagni F."/>
            <person name="Usai G."/>
            <person name="Natali L."/>
            <person name="Bassil N."/>
            <person name="Fernandez G.E."/>
            <person name="Lomsadze A."/>
            <person name="Armour M."/>
            <person name="Olukolu B."/>
            <person name="Poorten T."/>
            <person name="Britton C."/>
            <person name="Davik J."/>
            <person name="Ashrafi H."/>
            <person name="Aiden E.L."/>
            <person name="Borodovsky M."/>
            <person name="Worthington M."/>
        </authorList>
    </citation>
    <scope>NUCLEOTIDE SEQUENCE [LARGE SCALE GENOMIC DNA]</scope>
    <source>
        <strain evidence="2">PI 553951</strain>
    </source>
</reference>